<comment type="caution">
    <text evidence="4">The sequence shown here is derived from an EMBL/GenBank/DDBJ whole genome shotgun (WGS) entry which is preliminary data.</text>
</comment>
<keyword evidence="3" id="KW-0560">Oxidoreductase</keyword>
<dbReference type="InterPro" id="IPR036188">
    <property type="entry name" value="FAD/NAD-bd_sf"/>
</dbReference>
<sequence>MVVVAPTTHFHWPIAMPRVVVPDEMPDEKIIYPLEPTFKEPPRRSLRWDKQPFRTTTLFIATGSSANDDMPWTLVCTADNTFDRIHTLQRRVARVETIVVAGGGLTGAETAGEISYQYGRKGKKEVYFIYNNELPFSPAVMESVSRQTKVELERIMGKLAYLPTTGMTPNTLFVPKGMLDKNGYIGQMSFLRADGYKNIFAVGDAKNLEDNRTLAADAQAGHLTKVLRAYFKGGSLPEYKVNSKTMYGIPLGKSKATGQMGNMKVFSWLIWWFKGRFLGTDKTPGINAAGKTTMSATFEK</sequence>
<reference evidence="4 5" key="1">
    <citation type="submission" date="2014-02" db="EMBL/GenBank/DDBJ databases">
        <title>The genome sequence of the entomopathogenic fungus Metarhizium robertsii ARSEF 2575.</title>
        <authorList>
            <person name="Giuliano Garisto Donzelli B."/>
            <person name="Roe B.A."/>
            <person name="Macmil S.L."/>
            <person name="Krasnoff S.B."/>
            <person name="Gibson D.M."/>
        </authorList>
    </citation>
    <scope>NUCLEOTIDE SEQUENCE [LARGE SCALE GENOMIC DNA]</scope>
    <source>
        <strain evidence="4 5">ARSEF 2575</strain>
    </source>
</reference>
<dbReference type="AlphaFoldDB" id="A0A0A1V5D8"/>
<evidence type="ECO:0000313" key="4">
    <source>
        <dbReference type="EMBL" id="EXV05035.1"/>
    </source>
</evidence>
<dbReference type="OrthoDB" id="202203at2759"/>
<proteinExistence type="predicted"/>
<dbReference type="PANTHER" id="PTHR43735:SF3">
    <property type="entry name" value="FERROPTOSIS SUPPRESSOR PROTEIN 1"/>
    <property type="match status" value="1"/>
</dbReference>
<evidence type="ECO:0000256" key="3">
    <source>
        <dbReference type="ARBA" id="ARBA00023002"/>
    </source>
</evidence>
<keyword evidence="2" id="KW-0274">FAD</keyword>
<gene>
    <name evidence="4" type="ORF">X797_002722</name>
</gene>
<protein>
    <submittedName>
        <fullName evidence="4">Pyridine nucleotide-disulfide oxidoreductase</fullName>
    </submittedName>
</protein>
<dbReference type="SUPFAM" id="SSF51905">
    <property type="entry name" value="FAD/NAD(P)-binding domain"/>
    <property type="match status" value="1"/>
</dbReference>
<dbReference type="EMBL" id="JELW01000002">
    <property type="protein sequence ID" value="EXV05035.1"/>
    <property type="molecule type" value="Genomic_DNA"/>
</dbReference>
<keyword evidence="1" id="KW-0285">Flavoprotein</keyword>
<accession>A0A0A1V5D8</accession>
<dbReference type="PANTHER" id="PTHR43735">
    <property type="entry name" value="APOPTOSIS-INDUCING FACTOR 1"/>
    <property type="match status" value="1"/>
</dbReference>
<dbReference type="GO" id="GO:0050660">
    <property type="term" value="F:flavin adenine dinucleotide binding"/>
    <property type="evidence" value="ECO:0007669"/>
    <property type="project" value="TreeGrafter"/>
</dbReference>
<dbReference type="GO" id="GO:0005737">
    <property type="term" value="C:cytoplasm"/>
    <property type="evidence" value="ECO:0007669"/>
    <property type="project" value="TreeGrafter"/>
</dbReference>
<evidence type="ECO:0000313" key="5">
    <source>
        <dbReference type="Proteomes" id="UP000030151"/>
    </source>
</evidence>
<dbReference type="Gene3D" id="3.50.50.100">
    <property type="match status" value="1"/>
</dbReference>
<evidence type="ECO:0000256" key="1">
    <source>
        <dbReference type="ARBA" id="ARBA00022630"/>
    </source>
</evidence>
<organism evidence="4 5">
    <name type="scientific">Metarhizium robertsii</name>
    <dbReference type="NCBI Taxonomy" id="568076"/>
    <lineage>
        <taxon>Eukaryota</taxon>
        <taxon>Fungi</taxon>
        <taxon>Dikarya</taxon>
        <taxon>Ascomycota</taxon>
        <taxon>Pezizomycotina</taxon>
        <taxon>Sordariomycetes</taxon>
        <taxon>Hypocreomycetidae</taxon>
        <taxon>Hypocreales</taxon>
        <taxon>Clavicipitaceae</taxon>
        <taxon>Metarhizium</taxon>
    </lineage>
</organism>
<dbReference type="Proteomes" id="UP000030151">
    <property type="component" value="Unassembled WGS sequence"/>
</dbReference>
<dbReference type="HOGENOM" id="CLU_019845_6_0_1"/>
<dbReference type="GO" id="GO:0004174">
    <property type="term" value="F:electron-transferring-flavoprotein dehydrogenase activity"/>
    <property type="evidence" value="ECO:0007669"/>
    <property type="project" value="TreeGrafter"/>
</dbReference>
<name>A0A0A1V5D8_9HYPO</name>
<evidence type="ECO:0000256" key="2">
    <source>
        <dbReference type="ARBA" id="ARBA00022827"/>
    </source>
</evidence>